<keyword evidence="1" id="KW-1133">Transmembrane helix</keyword>
<name>A0A090ZBN1_PAEMA</name>
<comment type="caution">
    <text evidence="2">The sequence shown here is derived from an EMBL/GenBank/DDBJ whole genome shotgun (WGS) entry which is preliminary data.</text>
</comment>
<proteinExistence type="predicted"/>
<accession>A0A090ZBN1</accession>
<gene>
    <name evidence="2" type="ORF">DJ90_3313</name>
</gene>
<evidence type="ECO:0000313" key="3">
    <source>
        <dbReference type="Proteomes" id="UP000029278"/>
    </source>
</evidence>
<evidence type="ECO:0000256" key="1">
    <source>
        <dbReference type="SAM" id="Phobius"/>
    </source>
</evidence>
<feature type="transmembrane region" description="Helical" evidence="1">
    <location>
        <begin position="50"/>
        <end position="71"/>
    </location>
</feature>
<sequence length="72" mass="8241">MDMDMDMDMDMAMETTRKSPLKIAVWQREIALSSTGAANRRLDSENSRTLCTYYSDMIMPIPISGIFVLIFL</sequence>
<dbReference type="GeneID" id="77008735"/>
<keyword evidence="3" id="KW-1185">Reference proteome</keyword>
<dbReference type="HOGENOM" id="CLU_2718508_0_0_9"/>
<evidence type="ECO:0000313" key="2">
    <source>
        <dbReference type="EMBL" id="KFN08032.1"/>
    </source>
</evidence>
<organism evidence="2 3">
    <name type="scientific">Paenibacillus macerans</name>
    <name type="common">Bacillus macerans</name>
    <dbReference type="NCBI Taxonomy" id="44252"/>
    <lineage>
        <taxon>Bacteria</taxon>
        <taxon>Bacillati</taxon>
        <taxon>Bacillota</taxon>
        <taxon>Bacilli</taxon>
        <taxon>Bacillales</taxon>
        <taxon>Paenibacillaceae</taxon>
        <taxon>Paenibacillus</taxon>
    </lineage>
</organism>
<keyword evidence="1" id="KW-0812">Transmembrane</keyword>
<dbReference type="PATRIC" id="fig|44252.3.peg.3440"/>
<reference evidence="2 3" key="1">
    <citation type="submission" date="2014-04" db="EMBL/GenBank/DDBJ databases">
        <authorList>
            <person name="Bishop-Lilly K.A."/>
            <person name="Broomall S.M."/>
            <person name="Chain P.S."/>
            <person name="Chertkov O."/>
            <person name="Coyne S.R."/>
            <person name="Daligault H.E."/>
            <person name="Davenport K.W."/>
            <person name="Erkkila T."/>
            <person name="Frey K.G."/>
            <person name="Gibbons H.S."/>
            <person name="Gu W."/>
            <person name="Jaissle J."/>
            <person name="Johnson S.L."/>
            <person name="Koroleva G.I."/>
            <person name="Ladner J.T."/>
            <person name="Lo C.-C."/>
            <person name="Minogue T.D."/>
            <person name="Munk C."/>
            <person name="Palacios G.F."/>
            <person name="Redden C.L."/>
            <person name="Rosenzweig C.N."/>
            <person name="Scholz M.B."/>
            <person name="Teshima H."/>
            <person name="Xu Y."/>
        </authorList>
    </citation>
    <scope>NUCLEOTIDE SEQUENCE [LARGE SCALE GENOMIC DNA]</scope>
    <source>
        <strain evidence="2 3">8244</strain>
    </source>
</reference>
<dbReference type="AlphaFoldDB" id="A0A090ZBN1"/>
<keyword evidence="1" id="KW-0472">Membrane</keyword>
<dbReference type="EMBL" id="JMQA01000030">
    <property type="protein sequence ID" value="KFN08032.1"/>
    <property type="molecule type" value="Genomic_DNA"/>
</dbReference>
<dbReference type="RefSeq" id="WP_036624869.1">
    <property type="nucleotide sequence ID" value="NZ_JAKOBR010000075.1"/>
</dbReference>
<dbReference type="STRING" id="44252.DJ90_3313"/>
<protein>
    <submittedName>
        <fullName evidence="2">Uncharacterized protein</fullName>
    </submittedName>
</protein>
<dbReference type="Proteomes" id="UP000029278">
    <property type="component" value="Unassembled WGS sequence"/>
</dbReference>